<feature type="chain" id="PRO_5019536112" evidence="1">
    <location>
        <begin position="28"/>
        <end position="227"/>
    </location>
</feature>
<dbReference type="RefSeq" id="WP_127699376.1">
    <property type="nucleotide sequence ID" value="NZ_SACS01000012.1"/>
</dbReference>
<keyword evidence="1" id="KW-0732">Signal</keyword>
<sequence length="227" mass="23807">MNNQPRNIGQRLKVTALSLLLSISSFAAVAAPIELDFEGAGNESQLLDFYNLGTDSQGNSGDNHGVGFSSSALALIATADGSSGFSNVPSGATVLFFDSSTAWLNIAAGFSGGFSLYFSSALDAIINLYDGENGSGNLVASFNISNQFDRDCAGDSLFCSWSLASVLFEGTARSIDFSAASQWAAFDNLTLGLAAVDEVPSPAPAALFAMLLIAWRIQVRHLQRSPR</sequence>
<dbReference type="OrthoDB" id="6400733at2"/>
<dbReference type="EMBL" id="SACS01000012">
    <property type="protein sequence ID" value="RVU37081.1"/>
    <property type="molecule type" value="Genomic_DNA"/>
</dbReference>
<organism evidence="2 3">
    <name type="scientific">Rheinheimera riviphila</name>
    <dbReference type="NCBI Taxonomy" id="1834037"/>
    <lineage>
        <taxon>Bacteria</taxon>
        <taxon>Pseudomonadati</taxon>
        <taxon>Pseudomonadota</taxon>
        <taxon>Gammaproteobacteria</taxon>
        <taxon>Chromatiales</taxon>
        <taxon>Chromatiaceae</taxon>
        <taxon>Rheinheimera</taxon>
    </lineage>
</organism>
<protein>
    <submittedName>
        <fullName evidence="2">PEP-CTERM sorting domain-containing protein</fullName>
    </submittedName>
</protein>
<evidence type="ECO:0000313" key="3">
    <source>
        <dbReference type="Proteomes" id="UP000283077"/>
    </source>
</evidence>
<gene>
    <name evidence="2" type="ORF">EOE67_12285</name>
</gene>
<accession>A0A437QRE3</accession>
<evidence type="ECO:0000256" key="1">
    <source>
        <dbReference type="SAM" id="SignalP"/>
    </source>
</evidence>
<feature type="signal peptide" evidence="1">
    <location>
        <begin position="1"/>
        <end position="27"/>
    </location>
</feature>
<proteinExistence type="predicted"/>
<name>A0A437QRE3_9GAMM</name>
<dbReference type="Proteomes" id="UP000283077">
    <property type="component" value="Unassembled WGS sequence"/>
</dbReference>
<evidence type="ECO:0000313" key="2">
    <source>
        <dbReference type="EMBL" id="RVU37081.1"/>
    </source>
</evidence>
<reference evidence="2 3" key="1">
    <citation type="submission" date="2019-01" db="EMBL/GenBank/DDBJ databases">
        <authorList>
            <person name="Chen W.-M."/>
        </authorList>
    </citation>
    <scope>NUCLEOTIDE SEQUENCE [LARGE SCALE GENOMIC DNA]</scope>
    <source>
        <strain evidence="2 3">KYPC3</strain>
    </source>
</reference>
<keyword evidence="3" id="KW-1185">Reference proteome</keyword>
<comment type="caution">
    <text evidence="2">The sequence shown here is derived from an EMBL/GenBank/DDBJ whole genome shotgun (WGS) entry which is preliminary data.</text>
</comment>
<dbReference type="AlphaFoldDB" id="A0A437QRE3"/>